<evidence type="ECO:0000256" key="2">
    <source>
        <dbReference type="ARBA" id="ARBA00022679"/>
    </source>
</evidence>
<accession>A0AAE6ZC10</accession>
<dbReference type="GO" id="GO:0004674">
    <property type="term" value="F:protein serine/threonine kinase activity"/>
    <property type="evidence" value="ECO:0007669"/>
    <property type="project" value="TreeGrafter"/>
</dbReference>
<sequence length="296" mass="33538">MANCCFCYQDAGTEAWHPHCCEAFFGQPQVPVFLPGEGGWEQAAAVVIAQHIAVTGVQPKLPLTAGALQRRYIFKPQHPHFPSMPENEDLTMHLATLFGIDVCRHALVTAADGSWAYLAARMDRNGDQQLHMEDCCQLAEQPADKKYHGSYEKIGRLLAKYCSDPVTDLKRFFELVLFSYLTGNSDMHLKNFSVLHRQHTITLAPAYDLLNIHLINPADTEELGLTLNARKRKLRLSDFITLAERLGISPATRDGIFHQFTTLNHQVEVWINASFLHAADKENYLRIWERQQKILA</sequence>
<evidence type="ECO:0000313" key="5">
    <source>
        <dbReference type="EMBL" id="QJB30186.1"/>
    </source>
</evidence>
<reference evidence="6" key="1">
    <citation type="submission" date="2020-04" db="EMBL/GenBank/DDBJ databases">
        <authorList>
            <person name="Kittiwongwattana C."/>
        </authorList>
    </citation>
    <scope>NUCLEOTIDE SEQUENCE [LARGE SCALE GENOMIC DNA]</scope>
    <source>
        <strain evidence="6">1310</strain>
    </source>
</reference>
<dbReference type="Proteomes" id="UP000502421">
    <property type="component" value="Chromosome"/>
</dbReference>
<dbReference type="RefSeq" id="WP_168802472.1">
    <property type="nucleotide sequence ID" value="NZ_CP051205.1"/>
</dbReference>
<dbReference type="PANTHER" id="PTHR37419:SF1">
    <property type="entry name" value="SERINE_THREONINE-PROTEIN KINASE TOXIN HIPA"/>
    <property type="match status" value="1"/>
</dbReference>
<evidence type="ECO:0000259" key="4">
    <source>
        <dbReference type="Pfam" id="PF07804"/>
    </source>
</evidence>
<dbReference type="InterPro" id="IPR012893">
    <property type="entry name" value="HipA-like_C"/>
</dbReference>
<dbReference type="PANTHER" id="PTHR37419">
    <property type="entry name" value="SERINE/THREONINE-PROTEIN KINASE TOXIN HIPA"/>
    <property type="match status" value="1"/>
</dbReference>
<comment type="similarity">
    <text evidence="1">Belongs to the HipA Ser/Thr kinase family.</text>
</comment>
<keyword evidence="2" id="KW-0808">Transferase</keyword>
<dbReference type="EMBL" id="CP051205">
    <property type="protein sequence ID" value="QJB30186.1"/>
    <property type="molecule type" value="Genomic_DNA"/>
</dbReference>
<dbReference type="Pfam" id="PF07804">
    <property type="entry name" value="HipA_C"/>
    <property type="match status" value="1"/>
</dbReference>
<evidence type="ECO:0000256" key="1">
    <source>
        <dbReference type="ARBA" id="ARBA00010164"/>
    </source>
</evidence>
<keyword evidence="3" id="KW-0418">Kinase</keyword>
<dbReference type="GO" id="GO:0005829">
    <property type="term" value="C:cytosol"/>
    <property type="evidence" value="ECO:0007669"/>
    <property type="project" value="TreeGrafter"/>
</dbReference>
<organism evidence="5 6">
    <name type="scientific">Chitinophaga oryzae</name>
    <dbReference type="NCBI Taxonomy" id="2725414"/>
    <lineage>
        <taxon>Bacteria</taxon>
        <taxon>Pseudomonadati</taxon>
        <taxon>Bacteroidota</taxon>
        <taxon>Chitinophagia</taxon>
        <taxon>Chitinophagales</taxon>
        <taxon>Chitinophagaceae</taxon>
        <taxon>Chitinophaga</taxon>
    </lineage>
</organism>
<proteinExistence type="inferred from homology"/>
<dbReference type="KEGG" id="coy:HF329_02220"/>
<dbReference type="AlphaFoldDB" id="A0AAE6ZC10"/>
<dbReference type="Gene3D" id="1.10.1070.20">
    <property type="match status" value="1"/>
</dbReference>
<gene>
    <name evidence="5" type="ORF">HF329_02220</name>
</gene>
<evidence type="ECO:0000313" key="6">
    <source>
        <dbReference type="Proteomes" id="UP000502421"/>
    </source>
</evidence>
<name>A0AAE6ZC10_9BACT</name>
<feature type="domain" description="HipA-like C-terminal" evidence="4">
    <location>
        <begin position="53"/>
        <end position="260"/>
    </location>
</feature>
<dbReference type="InterPro" id="IPR052028">
    <property type="entry name" value="HipA_Ser/Thr_kinase"/>
</dbReference>
<evidence type="ECO:0000256" key="3">
    <source>
        <dbReference type="ARBA" id="ARBA00022777"/>
    </source>
</evidence>
<protein>
    <submittedName>
        <fullName evidence="5">HipA domain-containing protein</fullName>
    </submittedName>
</protein>